<comment type="caution">
    <text evidence="12">The sequence shown here is derived from an EMBL/GenBank/DDBJ whole genome shotgun (WGS) entry which is preliminary data.</text>
</comment>
<evidence type="ECO:0000256" key="1">
    <source>
        <dbReference type="ARBA" id="ARBA00012392"/>
    </source>
</evidence>
<dbReference type="SUPFAM" id="SSF52374">
    <property type="entry name" value="Nucleotidylyl transferase"/>
    <property type="match status" value="1"/>
</dbReference>
<dbReference type="GO" id="GO:0015937">
    <property type="term" value="P:coenzyme A biosynthetic process"/>
    <property type="evidence" value="ECO:0007669"/>
    <property type="project" value="UniProtKB-KW"/>
</dbReference>
<dbReference type="GO" id="GO:0004595">
    <property type="term" value="F:pantetheine-phosphate adenylyltransferase activity"/>
    <property type="evidence" value="ECO:0007669"/>
    <property type="project" value="UniProtKB-EC"/>
</dbReference>
<dbReference type="NCBIfam" id="TIGR00125">
    <property type="entry name" value="cyt_tran_rel"/>
    <property type="match status" value="1"/>
</dbReference>
<evidence type="ECO:0000256" key="4">
    <source>
        <dbReference type="ARBA" id="ARBA00022679"/>
    </source>
</evidence>
<evidence type="ECO:0000256" key="5">
    <source>
        <dbReference type="ARBA" id="ARBA00022695"/>
    </source>
</evidence>
<dbReference type="Pfam" id="PF01467">
    <property type="entry name" value="CTP_transf_like"/>
    <property type="match status" value="1"/>
</dbReference>
<reference evidence="12" key="1">
    <citation type="journal article" date="2014" name="Front. Microbiol.">
        <title>High frequency of phylogenetically diverse reductive dehalogenase-homologous genes in deep subseafloor sedimentary metagenomes.</title>
        <authorList>
            <person name="Kawai M."/>
            <person name="Futagami T."/>
            <person name="Toyoda A."/>
            <person name="Takaki Y."/>
            <person name="Nishi S."/>
            <person name="Hori S."/>
            <person name="Arai W."/>
            <person name="Tsubouchi T."/>
            <person name="Morono Y."/>
            <person name="Uchiyama I."/>
            <person name="Ito T."/>
            <person name="Fujiyama A."/>
            <person name="Inagaki F."/>
            <person name="Takami H."/>
        </authorList>
    </citation>
    <scope>NUCLEOTIDE SEQUENCE</scope>
    <source>
        <strain evidence="12">Expedition CK06-06</strain>
    </source>
</reference>
<keyword evidence="5" id="KW-0548">Nucleotidyltransferase</keyword>
<dbReference type="GO" id="GO:0005524">
    <property type="term" value="F:ATP binding"/>
    <property type="evidence" value="ECO:0007669"/>
    <property type="project" value="UniProtKB-KW"/>
</dbReference>
<evidence type="ECO:0000256" key="3">
    <source>
        <dbReference type="ARBA" id="ARBA00022490"/>
    </source>
</evidence>
<dbReference type="InterPro" id="IPR001980">
    <property type="entry name" value="PPAT"/>
</dbReference>
<dbReference type="InterPro" id="IPR014729">
    <property type="entry name" value="Rossmann-like_a/b/a_fold"/>
</dbReference>
<evidence type="ECO:0000256" key="9">
    <source>
        <dbReference type="ARBA" id="ARBA00022993"/>
    </source>
</evidence>
<accession>X0SZ06</accession>
<evidence type="ECO:0000256" key="2">
    <source>
        <dbReference type="ARBA" id="ARBA00013868"/>
    </source>
</evidence>
<evidence type="ECO:0000256" key="8">
    <source>
        <dbReference type="ARBA" id="ARBA00022842"/>
    </source>
</evidence>
<dbReference type="Gene3D" id="3.40.50.620">
    <property type="entry name" value="HUPs"/>
    <property type="match status" value="1"/>
</dbReference>
<keyword evidence="8" id="KW-0460">Magnesium</keyword>
<evidence type="ECO:0000256" key="6">
    <source>
        <dbReference type="ARBA" id="ARBA00022741"/>
    </source>
</evidence>
<dbReference type="InterPro" id="IPR004821">
    <property type="entry name" value="Cyt_trans-like"/>
</dbReference>
<protein>
    <recommendedName>
        <fullName evidence="2">Phosphopantetheine adenylyltransferase</fullName>
        <ecNumber evidence="1">2.7.7.3</ecNumber>
    </recommendedName>
</protein>
<evidence type="ECO:0000259" key="11">
    <source>
        <dbReference type="Pfam" id="PF01467"/>
    </source>
</evidence>
<evidence type="ECO:0000256" key="7">
    <source>
        <dbReference type="ARBA" id="ARBA00022840"/>
    </source>
</evidence>
<organism evidence="12">
    <name type="scientific">marine sediment metagenome</name>
    <dbReference type="NCBI Taxonomy" id="412755"/>
    <lineage>
        <taxon>unclassified sequences</taxon>
        <taxon>metagenomes</taxon>
        <taxon>ecological metagenomes</taxon>
    </lineage>
</organism>
<name>X0SZ06_9ZZZZ</name>
<keyword evidence="6" id="KW-0547">Nucleotide-binding</keyword>
<keyword evidence="7" id="KW-0067">ATP-binding</keyword>
<dbReference type="PANTHER" id="PTHR21342">
    <property type="entry name" value="PHOSPHOPANTETHEINE ADENYLYLTRANSFERASE"/>
    <property type="match status" value="1"/>
</dbReference>
<keyword evidence="3" id="KW-0963">Cytoplasm</keyword>
<evidence type="ECO:0000313" key="12">
    <source>
        <dbReference type="EMBL" id="GAF86438.1"/>
    </source>
</evidence>
<proteinExistence type="inferred from homology"/>
<dbReference type="NCBIfam" id="TIGR01510">
    <property type="entry name" value="coaD_prev_kdtB"/>
    <property type="match status" value="1"/>
</dbReference>
<gene>
    <name evidence="12" type="ORF">S01H1_28811</name>
</gene>
<keyword evidence="9" id="KW-0173">Coenzyme A biosynthesis</keyword>
<dbReference type="EC" id="2.7.7.3" evidence="1"/>
<dbReference type="EMBL" id="BARS01017629">
    <property type="protein sequence ID" value="GAF86438.1"/>
    <property type="molecule type" value="Genomic_DNA"/>
</dbReference>
<comment type="catalytic activity">
    <reaction evidence="10">
        <text>(R)-4'-phosphopantetheine + ATP + H(+) = 3'-dephospho-CoA + diphosphate</text>
        <dbReference type="Rhea" id="RHEA:19801"/>
        <dbReference type="ChEBI" id="CHEBI:15378"/>
        <dbReference type="ChEBI" id="CHEBI:30616"/>
        <dbReference type="ChEBI" id="CHEBI:33019"/>
        <dbReference type="ChEBI" id="CHEBI:57328"/>
        <dbReference type="ChEBI" id="CHEBI:61723"/>
        <dbReference type="EC" id="2.7.7.3"/>
    </reaction>
</comment>
<dbReference type="AlphaFoldDB" id="X0SZ06"/>
<dbReference type="HAMAP" id="MF_00151">
    <property type="entry name" value="PPAT_bact"/>
    <property type="match status" value="1"/>
</dbReference>
<sequence length="171" mass="19012">MSEPKVNLAIFPGMFDPVSHGHLDIIQRASKLYEKLIVAVGHNPVKTEVFTPEERKEMLIEHTFDLPNVEVQTYSGLTVEFARSVGAGVILRGIRDTVDLHAELEIAMTNRIIGGVETVFLMTSGQHVLTSGTLIRQVVEIGQYDTDHLSRLVPLNVAKRLEERLRGSTTP</sequence>
<dbReference type="PRINTS" id="PR01020">
    <property type="entry name" value="LPSBIOSNTHSS"/>
</dbReference>
<dbReference type="PANTHER" id="PTHR21342:SF1">
    <property type="entry name" value="PHOSPHOPANTETHEINE ADENYLYLTRANSFERASE"/>
    <property type="match status" value="1"/>
</dbReference>
<keyword evidence="4" id="KW-0808">Transferase</keyword>
<feature type="domain" description="Cytidyltransferase-like" evidence="11">
    <location>
        <begin position="10"/>
        <end position="137"/>
    </location>
</feature>
<evidence type="ECO:0000256" key="10">
    <source>
        <dbReference type="ARBA" id="ARBA00029346"/>
    </source>
</evidence>